<evidence type="ECO:0000256" key="2">
    <source>
        <dbReference type="ARBA" id="ARBA00005811"/>
    </source>
</evidence>
<dbReference type="GO" id="GO:0005886">
    <property type="term" value="C:plasma membrane"/>
    <property type="evidence" value="ECO:0007669"/>
    <property type="project" value="UniProtKB-SubCell"/>
</dbReference>
<keyword evidence="8 12" id="KW-1133">Transmembrane helix</keyword>
<reference evidence="13 14" key="1">
    <citation type="journal article" date="2013" name="J. Bacteriol.">
        <title>Roles of HynAB and Ech, the only two hydrogenases found in the model sulfate reducer Desulfovibrio gigas.</title>
        <authorList>
            <person name="Morais-Silva F.O."/>
            <person name="Santos C.I."/>
            <person name="Rodrigues R."/>
            <person name="Pereira I.A."/>
            <person name="Rodrigues-Pousada C."/>
        </authorList>
    </citation>
    <scope>NUCLEOTIDE SEQUENCE [LARGE SCALE GENOMIC DNA]</scope>
    <source>
        <strain evidence="14">ATCC 19364 / DSM 1382 / NCIMB 9332 / VKM B-1759</strain>
    </source>
</reference>
<dbReference type="InterPro" id="IPR003400">
    <property type="entry name" value="ExbD"/>
</dbReference>
<keyword evidence="6 10" id="KW-0812">Transmembrane</keyword>
<dbReference type="AlphaFoldDB" id="T2GFH6"/>
<dbReference type="GO" id="GO:0015031">
    <property type="term" value="P:protein transport"/>
    <property type="evidence" value="ECO:0007669"/>
    <property type="project" value="UniProtKB-KW"/>
</dbReference>
<dbReference type="PANTHER" id="PTHR30558:SF12">
    <property type="entry name" value="BIOPOLYMER TRANSPORT PROTEIN EXBD"/>
    <property type="match status" value="1"/>
</dbReference>
<evidence type="ECO:0000313" key="14">
    <source>
        <dbReference type="Proteomes" id="UP000016587"/>
    </source>
</evidence>
<accession>T2GFH6</accession>
<dbReference type="RefSeq" id="WP_021761979.1">
    <property type="nucleotide sequence ID" value="NC_022444.1"/>
</dbReference>
<name>T2GFH6_MEGG1</name>
<evidence type="ECO:0000256" key="5">
    <source>
        <dbReference type="ARBA" id="ARBA00022519"/>
    </source>
</evidence>
<dbReference type="KEGG" id="dgg:DGI_3177"/>
<evidence type="ECO:0000256" key="6">
    <source>
        <dbReference type="ARBA" id="ARBA00022692"/>
    </source>
</evidence>
<dbReference type="STRING" id="1121448.DGI_3177"/>
<dbReference type="PANTHER" id="PTHR30558">
    <property type="entry name" value="EXBD MEMBRANE COMPONENT OF PMF-DRIVEN MACROMOLECULE IMPORT SYSTEM"/>
    <property type="match status" value="1"/>
</dbReference>
<dbReference type="HOGENOM" id="CLU_085305_1_3_7"/>
<feature type="region of interest" description="Disordered" evidence="11">
    <location>
        <begin position="137"/>
        <end position="160"/>
    </location>
</feature>
<evidence type="ECO:0000256" key="10">
    <source>
        <dbReference type="RuleBase" id="RU003879"/>
    </source>
</evidence>
<evidence type="ECO:0000256" key="8">
    <source>
        <dbReference type="ARBA" id="ARBA00022989"/>
    </source>
</evidence>
<comment type="subcellular location">
    <subcellularLocation>
        <location evidence="1">Cell inner membrane</location>
        <topology evidence="1">Single-pass type II membrane protein</topology>
    </subcellularLocation>
    <subcellularLocation>
        <location evidence="10">Cell membrane</location>
        <topology evidence="10">Single-pass type II membrane protein</topology>
    </subcellularLocation>
</comment>
<evidence type="ECO:0000313" key="13">
    <source>
        <dbReference type="EMBL" id="AGW14886.1"/>
    </source>
</evidence>
<keyword evidence="14" id="KW-1185">Reference proteome</keyword>
<evidence type="ECO:0000256" key="1">
    <source>
        <dbReference type="ARBA" id="ARBA00004249"/>
    </source>
</evidence>
<evidence type="ECO:0000256" key="11">
    <source>
        <dbReference type="SAM" id="MobiDB-lite"/>
    </source>
</evidence>
<reference evidence="14" key="2">
    <citation type="submission" date="2013-07" db="EMBL/GenBank/DDBJ databases">
        <authorList>
            <person name="Morais-Silva F.O."/>
            <person name="Rezende A.M."/>
            <person name="Pimentel C."/>
            <person name="Resende D.M."/>
            <person name="Santos C.I."/>
            <person name="Clemente C."/>
            <person name="de Oliveira L.M."/>
            <person name="da Silva S.M."/>
            <person name="Costa D.A."/>
            <person name="Varela-Raposo A."/>
            <person name="Horacio E.C.A."/>
            <person name="Matos M."/>
            <person name="Flores O."/>
            <person name="Ruiz J.C."/>
            <person name="Rodrigues-Pousada C."/>
        </authorList>
    </citation>
    <scope>NUCLEOTIDE SEQUENCE [LARGE SCALE GENOMIC DNA]</scope>
    <source>
        <strain evidence="14">ATCC 19364 / DSM 1382 / NCIMB 9332 / VKM B-1759</strain>
    </source>
</reference>
<evidence type="ECO:0000256" key="12">
    <source>
        <dbReference type="SAM" id="Phobius"/>
    </source>
</evidence>
<keyword evidence="3 10" id="KW-0813">Transport</keyword>
<dbReference type="EMBL" id="CP006585">
    <property type="protein sequence ID" value="AGW14886.1"/>
    <property type="molecule type" value="Genomic_DNA"/>
</dbReference>
<keyword evidence="4" id="KW-1003">Cell membrane</keyword>
<keyword evidence="9 12" id="KW-0472">Membrane</keyword>
<evidence type="ECO:0000256" key="3">
    <source>
        <dbReference type="ARBA" id="ARBA00022448"/>
    </source>
</evidence>
<evidence type="ECO:0000256" key="7">
    <source>
        <dbReference type="ARBA" id="ARBA00022927"/>
    </source>
</evidence>
<keyword evidence="5" id="KW-0997">Cell inner membrane</keyword>
<proteinExistence type="inferred from homology"/>
<sequence length="160" mass="17066">MGMSSGNGGRNGMMAEINVTPFVDVMLVLLIIFMVTAPMMTQGLDVDLPQTRKVDVLPSEVEHLVLTITKDGSMMLDKYQTNLNTLQAQVKQNVVAAKKQLFLKADKDVPYGVVVQAMSEIRLAGVEKLGVVAEQAELPAASSQPAPPKATGTSGGKPKQ</sequence>
<protein>
    <recommendedName>
        <fullName evidence="15">Protein TolR</fullName>
    </recommendedName>
</protein>
<dbReference type="PATRIC" id="fig|1121448.10.peg.3134"/>
<evidence type="ECO:0000256" key="4">
    <source>
        <dbReference type="ARBA" id="ARBA00022475"/>
    </source>
</evidence>
<dbReference type="Pfam" id="PF02472">
    <property type="entry name" value="ExbD"/>
    <property type="match status" value="1"/>
</dbReference>
<feature type="transmembrane region" description="Helical" evidence="12">
    <location>
        <begin position="21"/>
        <end position="40"/>
    </location>
</feature>
<dbReference type="OrthoDB" id="9798629at2"/>
<evidence type="ECO:0000256" key="9">
    <source>
        <dbReference type="ARBA" id="ARBA00023136"/>
    </source>
</evidence>
<dbReference type="Proteomes" id="UP000016587">
    <property type="component" value="Chromosome"/>
</dbReference>
<evidence type="ECO:0008006" key="15">
    <source>
        <dbReference type="Google" id="ProtNLM"/>
    </source>
</evidence>
<dbReference type="GO" id="GO:0022857">
    <property type="term" value="F:transmembrane transporter activity"/>
    <property type="evidence" value="ECO:0007669"/>
    <property type="project" value="InterPro"/>
</dbReference>
<gene>
    <name evidence="13" type="ORF">DGI_3177</name>
</gene>
<comment type="similarity">
    <text evidence="2 10">Belongs to the ExbD/TolR family.</text>
</comment>
<dbReference type="eggNOG" id="COG0848">
    <property type="taxonomic scope" value="Bacteria"/>
</dbReference>
<organism evidence="13 14">
    <name type="scientific">Megalodesulfovibrio gigas (strain ATCC 19364 / DSM 1382 / NCIMB 9332 / VKM B-1759)</name>
    <name type="common">Desulfovibrio gigas</name>
    <dbReference type="NCBI Taxonomy" id="1121448"/>
    <lineage>
        <taxon>Bacteria</taxon>
        <taxon>Pseudomonadati</taxon>
        <taxon>Thermodesulfobacteriota</taxon>
        <taxon>Desulfovibrionia</taxon>
        <taxon>Desulfovibrionales</taxon>
        <taxon>Desulfovibrionaceae</taxon>
        <taxon>Megalodesulfovibrio</taxon>
    </lineage>
</organism>
<keyword evidence="7 10" id="KW-0653">Protein transport</keyword>
<dbReference type="Gene3D" id="3.30.420.270">
    <property type="match status" value="1"/>
</dbReference>